<feature type="compositionally biased region" description="Polar residues" evidence="1">
    <location>
        <begin position="342"/>
        <end position="352"/>
    </location>
</feature>
<sequence>MLPENPPSPPLSSTELPLTLSKTEPSLGPARVYGPDFTHADGRTVLHWLETQEALQVSRSLINASRFQRFYFGSVRGVAPRSTIRPWPCQPRSFPWKIDAGKFMDCPAKEGGVLDNPDDRCLSSISLKSPCTTFACETGAAGNNPDIDYSKSDDDDEVMPNIPLLVSDLPLPPSLDLSLDSSTALGKRKRADSLEHISSFVTPDSSAPSLKTKITTAPATATTTTHHPPLRPRPNYNLVNVNELPHQLYNGTGKAAKRLVPYLYRDQLDKVRRCWGLQRHHPPTILDRQVTALPAPPIFRINYLRPGLERLIQEVWQHDSALLLPPTPLPSAKHTGTPPVPLSTTSINNATPSKFDGSYRRPVYSSPPPSADSSPPSSPSLAPTSADSRASSPYSSSTDTPSDSKTANHPPTRSIKCPAQLPPVPPDLFDLVVNELGYTIEGFFKNLNNVRSVTSVTRAEGASKIDWRTVFTTGNALGLPEE</sequence>
<organism evidence="2 3">
    <name type="scientific">Dimargaris cristalligena</name>
    <dbReference type="NCBI Taxonomy" id="215637"/>
    <lineage>
        <taxon>Eukaryota</taxon>
        <taxon>Fungi</taxon>
        <taxon>Fungi incertae sedis</taxon>
        <taxon>Zoopagomycota</taxon>
        <taxon>Kickxellomycotina</taxon>
        <taxon>Dimargaritomycetes</taxon>
        <taxon>Dimargaritales</taxon>
        <taxon>Dimargaritaceae</taxon>
        <taxon>Dimargaris</taxon>
    </lineage>
</organism>
<proteinExistence type="predicted"/>
<feature type="region of interest" description="Disordered" evidence="1">
    <location>
        <begin position="1"/>
        <end position="20"/>
    </location>
</feature>
<feature type="compositionally biased region" description="Pro residues" evidence="1">
    <location>
        <begin position="1"/>
        <end position="10"/>
    </location>
</feature>
<evidence type="ECO:0000313" key="3">
    <source>
        <dbReference type="Proteomes" id="UP000268162"/>
    </source>
</evidence>
<feature type="compositionally biased region" description="Low complexity" evidence="1">
    <location>
        <begin position="371"/>
        <end position="404"/>
    </location>
</feature>
<name>A0A4P9ZQY7_9FUNG</name>
<keyword evidence="3" id="KW-1185">Reference proteome</keyword>
<reference evidence="3" key="1">
    <citation type="journal article" date="2018" name="Nat. Microbiol.">
        <title>Leveraging single-cell genomics to expand the fungal tree of life.</title>
        <authorList>
            <person name="Ahrendt S.R."/>
            <person name="Quandt C.A."/>
            <person name="Ciobanu D."/>
            <person name="Clum A."/>
            <person name="Salamov A."/>
            <person name="Andreopoulos B."/>
            <person name="Cheng J.F."/>
            <person name="Woyke T."/>
            <person name="Pelin A."/>
            <person name="Henrissat B."/>
            <person name="Reynolds N.K."/>
            <person name="Benny G.L."/>
            <person name="Smith M.E."/>
            <person name="James T.Y."/>
            <person name="Grigoriev I.V."/>
        </authorList>
    </citation>
    <scope>NUCLEOTIDE SEQUENCE [LARGE SCALE GENOMIC DNA]</scope>
    <source>
        <strain evidence="3">RSA 468</strain>
    </source>
</reference>
<feature type="region of interest" description="Disordered" evidence="1">
    <location>
        <begin position="327"/>
        <end position="421"/>
    </location>
</feature>
<dbReference type="AlphaFoldDB" id="A0A4P9ZQY7"/>
<dbReference type="Proteomes" id="UP000268162">
    <property type="component" value="Unassembled WGS sequence"/>
</dbReference>
<protein>
    <submittedName>
        <fullName evidence="2">Uncharacterized protein</fullName>
    </submittedName>
</protein>
<accession>A0A4P9ZQY7</accession>
<gene>
    <name evidence="2" type="ORF">BJ085DRAFT_35587</name>
</gene>
<feature type="compositionally biased region" description="Low complexity" evidence="1">
    <location>
        <begin position="11"/>
        <end position="20"/>
    </location>
</feature>
<evidence type="ECO:0000256" key="1">
    <source>
        <dbReference type="SAM" id="MobiDB-lite"/>
    </source>
</evidence>
<dbReference type="EMBL" id="ML002758">
    <property type="protein sequence ID" value="RKP35916.1"/>
    <property type="molecule type" value="Genomic_DNA"/>
</dbReference>
<evidence type="ECO:0000313" key="2">
    <source>
        <dbReference type="EMBL" id="RKP35916.1"/>
    </source>
</evidence>